<evidence type="ECO:0000313" key="2">
    <source>
        <dbReference type="Proteomes" id="UP001362899"/>
    </source>
</evidence>
<keyword evidence="2" id="KW-1185">Reference proteome</keyword>
<dbReference type="Proteomes" id="UP001362899">
    <property type="component" value="Unassembled WGS sequence"/>
</dbReference>
<protein>
    <submittedName>
        <fullName evidence="1">Uncharacterized protein</fullName>
    </submittedName>
</protein>
<name>A0AAV5RDF4_STABA</name>
<dbReference type="AlphaFoldDB" id="A0AAV5RDF4"/>
<reference evidence="1 2" key="1">
    <citation type="journal article" date="2023" name="Elife">
        <title>Identification of key yeast species and microbe-microbe interactions impacting larval growth of Drosophila in the wild.</title>
        <authorList>
            <person name="Mure A."/>
            <person name="Sugiura Y."/>
            <person name="Maeda R."/>
            <person name="Honda K."/>
            <person name="Sakurai N."/>
            <person name="Takahashi Y."/>
            <person name="Watada M."/>
            <person name="Katoh T."/>
            <person name="Gotoh A."/>
            <person name="Gotoh Y."/>
            <person name="Taniguchi I."/>
            <person name="Nakamura K."/>
            <person name="Hayashi T."/>
            <person name="Katayama T."/>
            <person name="Uemura T."/>
            <person name="Hattori Y."/>
        </authorList>
    </citation>
    <scope>NUCLEOTIDE SEQUENCE [LARGE SCALE GENOMIC DNA]</scope>
    <source>
        <strain evidence="1 2">SB-73</strain>
    </source>
</reference>
<dbReference type="EMBL" id="BTGC01000001">
    <property type="protein sequence ID" value="GMM49232.1"/>
    <property type="molecule type" value="Genomic_DNA"/>
</dbReference>
<accession>A0AAV5RDF4</accession>
<sequence>MRLFSSATAAWSAGKAARPEISFLVSKFKINSIANPVLKHGKPTKHQKHKLPTINPDNENLSFKSNTKLIALINEQCKAYDFTTAKALLRECISIVGGSGVCAFVRHSMFASGNAADILDFYKRLCQIQKPLPHEAALVLQSLTYLNNPVYFNECWDLTSKFFDPAENASTLLAKMLDFMLDENWSSAEKTWKAAEQLPSFSVADKDLLFTLACRFFLLDSHNVDNVHSILKLMKEVNISPSSQLTSILFQYLVPVYRGSDLPFWMNYATENNWNINGECIMALVRTRYNSVPRAQYRKLFRAAYSKLPKELKLFPKLAPRSFERIMLNMISKNTLASYNQPITNLHEYDSNPEPRRVFIMKVLDNLQKMGIKLRYNVLVEAFVKLKSPSDVEDREKVKMLMKLNDYPIHCVETDFAMIEYYAKMNKYDKTLCDTLISEFLIQYPLLTLNLEMLTKLGWYLVNTQDFERAIMVGDHLRERQFPRSENINSSNHDHKSIFLLLWCMFRLKEPLVPFLRQTLTENVDIYFDETFINSVRKLLTYTGEDLDVLEDIKLSNNRYMQKLLMDIDTVIDIAMKARNDRRKLNSSKKIVS</sequence>
<comment type="caution">
    <text evidence="1">The sequence shown here is derived from an EMBL/GenBank/DDBJ whole genome shotgun (WGS) entry which is preliminary data.</text>
</comment>
<proteinExistence type="predicted"/>
<evidence type="ECO:0000313" key="1">
    <source>
        <dbReference type="EMBL" id="GMM49232.1"/>
    </source>
</evidence>
<organism evidence="1 2">
    <name type="scientific">Starmerella bacillaris</name>
    <name type="common">Yeast</name>
    <name type="synonym">Candida zemplinina</name>
    <dbReference type="NCBI Taxonomy" id="1247836"/>
    <lineage>
        <taxon>Eukaryota</taxon>
        <taxon>Fungi</taxon>
        <taxon>Dikarya</taxon>
        <taxon>Ascomycota</taxon>
        <taxon>Saccharomycotina</taxon>
        <taxon>Dipodascomycetes</taxon>
        <taxon>Dipodascales</taxon>
        <taxon>Trichomonascaceae</taxon>
        <taxon>Starmerella</taxon>
    </lineage>
</organism>
<gene>
    <name evidence="1" type="ORF">DASB73_001900</name>
</gene>